<sequence>MSDDEFAEAIKKQPLVNIGTAGHVDHGKTTLVQALTGIWASRHSEEIKRGITLKIGYADAEIYRCPKCPPPQAYYTSATMPKDGKCKYCGTPLEFVRKVSFVDVPGHEMLMSIMLAGTALMDGALLVIDATKECPQPQTREHLTALSIIGVKNIVIVQNKIDVVSKERAKENYEEIKRFVEGTVAENAPIIPVSALHKVNIDALIWALEKYIPTPKRDTSKPPRMYVIRSFDVNKPGTSVKDMVGGVLGGTVVQGKFELGHEIEIRPGIKLKKDGQEVYEPVYTTITSLKTGNQPLEKAYPGGLIAVGTTLDPSLTKADALIGNVVGYPGTLPPALYDVEIDTYLLERVVGIDQPLKVEPIKAGEILLINIGTSLSIGQATSTRDNVVHLKLRIPVVAEKGDRVAISRQIAGKWRLIGYGYVK</sequence>
<dbReference type="PANTHER" id="PTHR42854:SF3">
    <property type="entry name" value="EUKARYOTIC TRANSLATION INITIATION FACTOR 2 SUBUNIT 3-RELATED"/>
    <property type="match status" value="1"/>
</dbReference>
<dbReference type="EMBL" id="CP007493">
    <property type="protein sequence ID" value="AJB42618.1"/>
    <property type="molecule type" value="Genomic_DNA"/>
</dbReference>
<evidence type="ECO:0000256" key="5">
    <source>
        <dbReference type="ARBA" id="ARBA00022801"/>
    </source>
</evidence>
<dbReference type="PRINTS" id="PR00315">
    <property type="entry name" value="ELONGATNFCT"/>
</dbReference>
<feature type="binding site" evidence="10">
    <location>
        <position position="68"/>
    </location>
    <ligand>
        <name>Zn(2+)</name>
        <dbReference type="ChEBI" id="CHEBI:29105"/>
    </ligand>
</feature>
<reference evidence="13" key="1">
    <citation type="book" date="2010" name="EXTREMOPHILES" publisher="0:0-0">
        <title>Complete genome sequences of ten hyperthermophilic archaea reveal their metabolic capabilities and possible ecological roles.</title>
        <editorList>
            <person name="?"/>
        </editorList>
        <authorList>
            <person name="Ravin N.V."/>
            <person name="Mardanov A.V."/>
            <person name="Bonch-Osmolovskaya E.A."/>
            <person name="Skryabin K.G."/>
        </authorList>
    </citation>
    <scope>NUCLEOTIDE SEQUENCE [LARGE SCALE GENOMIC DNA]</scope>
    <source>
        <strain evidence="13">1505</strain>
    </source>
</reference>
<feature type="domain" description="Tr-type G" evidence="11">
    <location>
        <begin position="13"/>
        <end position="216"/>
    </location>
</feature>
<feature type="binding site" evidence="10">
    <location>
        <position position="25"/>
    </location>
    <ligand>
        <name>Mg(2+)</name>
        <dbReference type="ChEBI" id="CHEBI:18420"/>
        <label>2</label>
    </ligand>
</feature>
<evidence type="ECO:0000313" key="12">
    <source>
        <dbReference type="EMBL" id="AJB42618.1"/>
    </source>
</evidence>
<evidence type="ECO:0000256" key="9">
    <source>
        <dbReference type="ARBA" id="ARBA00048107"/>
    </source>
</evidence>
<evidence type="ECO:0000256" key="2">
    <source>
        <dbReference type="ARBA" id="ARBA00022540"/>
    </source>
</evidence>
<dbReference type="SUPFAM" id="SSF50447">
    <property type="entry name" value="Translation proteins"/>
    <property type="match status" value="1"/>
</dbReference>
<dbReference type="GO" id="GO:0003746">
    <property type="term" value="F:translation elongation factor activity"/>
    <property type="evidence" value="ECO:0007669"/>
    <property type="project" value="UniProtKB-UniRule"/>
</dbReference>
<keyword evidence="6 10" id="KW-0460">Magnesium</keyword>
<feature type="binding site" evidence="10">
    <location>
        <position position="89"/>
    </location>
    <ligand>
        <name>Zn(2+)</name>
        <dbReference type="ChEBI" id="CHEBI:29105"/>
    </ligand>
</feature>
<evidence type="ECO:0000313" key="13">
    <source>
        <dbReference type="Proteomes" id="UP000266720"/>
    </source>
</evidence>
<dbReference type="CDD" id="cd01888">
    <property type="entry name" value="eIF2_gamma"/>
    <property type="match status" value="1"/>
</dbReference>
<dbReference type="PROSITE" id="PS51722">
    <property type="entry name" value="G_TR_2"/>
    <property type="match status" value="1"/>
</dbReference>
<dbReference type="Proteomes" id="UP000266720">
    <property type="component" value="Chromosome"/>
</dbReference>
<evidence type="ECO:0000256" key="1">
    <source>
        <dbReference type="ARBA" id="ARBA00005388"/>
    </source>
</evidence>
<dbReference type="GO" id="GO:0001731">
    <property type="term" value="P:formation of translation preinitiation complex"/>
    <property type="evidence" value="ECO:0007669"/>
    <property type="project" value="TreeGrafter"/>
</dbReference>
<dbReference type="NCBIfam" id="TIGR03680">
    <property type="entry name" value="eif2g_arch"/>
    <property type="match status" value="1"/>
</dbReference>
<dbReference type="Gene3D" id="2.40.30.10">
    <property type="entry name" value="Translation factors"/>
    <property type="match status" value="2"/>
</dbReference>
<dbReference type="STRING" id="697581.TCARB_1576"/>
<comment type="function">
    <text evidence="10">eIF-2 functions in the early steps of protein synthesis by forming a ternary complex with GTP and initiator tRNA.</text>
</comment>
<dbReference type="CDD" id="cd03688">
    <property type="entry name" value="eIF2_gamma_II"/>
    <property type="match status" value="1"/>
</dbReference>
<dbReference type="GO" id="GO:0000049">
    <property type="term" value="F:tRNA binding"/>
    <property type="evidence" value="ECO:0007669"/>
    <property type="project" value="InterPro"/>
</dbReference>
<keyword evidence="4 10" id="KW-0547">Nucleotide-binding</keyword>
<dbReference type="InterPro" id="IPR044128">
    <property type="entry name" value="eIF2g_GTP-bd"/>
</dbReference>
<keyword evidence="8 10" id="KW-0342">GTP-binding</keyword>
<evidence type="ECO:0000259" key="11">
    <source>
        <dbReference type="PROSITE" id="PS51722"/>
    </source>
</evidence>
<dbReference type="KEGG" id="tcb:TCARB_1576"/>
<feature type="binding site" evidence="10">
    <location>
        <position position="65"/>
    </location>
    <ligand>
        <name>Zn(2+)</name>
        <dbReference type="ChEBI" id="CHEBI:29105"/>
    </ligand>
</feature>
<keyword evidence="7 10" id="KW-0648">Protein biosynthesis</keyword>
<dbReference type="AlphaFoldDB" id="A0A3G1A8H8"/>
<keyword evidence="5 10" id="KW-0378">Hydrolase</keyword>
<dbReference type="PANTHER" id="PTHR42854">
    <property type="entry name" value="EUKARYOTIC TRANSLATION INITIATION FACTOR 2 SUBUNIT 3 FAMILY MEMBER"/>
    <property type="match status" value="1"/>
</dbReference>
<dbReference type="InterPro" id="IPR022424">
    <property type="entry name" value="TIF2_gsu"/>
</dbReference>
<dbReference type="GO" id="GO:0003743">
    <property type="term" value="F:translation initiation factor activity"/>
    <property type="evidence" value="ECO:0007669"/>
    <property type="project" value="UniProtKB-KW"/>
</dbReference>
<dbReference type="FunFam" id="2.40.30.10:FF:000009">
    <property type="entry name" value="Eukaryotic translation initiation factor 2 subunit gamma"/>
    <property type="match status" value="1"/>
</dbReference>
<dbReference type="SUPFAM" id="SSF52540">
    <property type="entry name" value="P-loop containing nucleoside triphosphate hydrolases"/>
    <property type="match status" value="1"/>
</dbReference>
<dbReference type="EC" id="3.6.5.3" evidence="10"/>
<dbReference type="RefSeq" id="WP_020962193.1">
    <property type="nucleotide sequence ID" value="NZ_CP007493.1"/>
</dbReference>
<dbReference type="NCBIfam" id="NF003077">
    <property type="entry name" value="PRK04000.1"/>
    <property type="match status" value="1"/>
</dbReference>
<evidence type="ECO:0000256" key="7">
    <source>
        <dbReference type="ARBA" id="ARBA00022917"/>
    </source>
</evidence>
<evidence type="ECO:0000256" key="8">
    <source>
        <dbReference type="ARBA" id="ARBA00023134"/>
    </source>
</evidence>
<comment type="similarity">
    <text evidence="1 10">Belongs to the TRAFAC class translation factor GTPase superfamily. Classic translation factor GTPase family. EIF2G subfamily.</text>
</comment>
<accession>A0A3G1A8H8</accession>
<evidence type="ECO:0000256" key="4">
    <source>
        <dbReference type="ARBA" id="ARBA00022741"/>
    </source>
</evidence>
<dbReference type="InterPro" id="IPR000795">
    <property type="entry name" value="T_Tr_GTP-bd_dom"/>
</dbReference>
<dbReference type="GO" id="GO:0005829">
    <property type="term" value="C:cytosol"/>
    <property type="evidence" value="ECO:0007669"/>
    <property type="project" value="TreeGrafter"/>
</dbReference>
<dbReference type="GO" id="GO:0003924">
    <property type="term" value="F:GTPase activity"/>
    <property type="evidence" value="ECO:0007669"/>
    <property type="project" value="InterPro"/>
</dbReference>
<keyword evidence="10" id="KW-0862">Zinc</keyword>
<dbReference type="InterPro" id="IPR009001">
    <property type="entry name" value="Transl_elong_EF1A/Init_IF2_C"/>
</dbReference>
<dbReference type="GeneID" id="25406981"/>
<dbReference type="HAMAP" id="MF_00119">
    <property type="entry name" value="eIF_2_gamma"/>
    <property type="match status" value="1"/>
</dbReference>
<feature type="binding site" evidence="10">
    <location>
        <begin position="194"/>
        <end position="196"/>
    </location>
    <ligand>
        <name>GTP</name>
        <dbReference type="ChEBI" id="CHEBI:37565"/>
    </ligand>
</feature>
<dbReference type="FunFam" id="2.40.30.10:FF:000075">
    <property type="entry name" value="Translation initiation factor 2 subunit gamma"/>
    <property type="match status" value="1"/>
</dbReference>
<name>A0A3G1A8H8_9CREN</name>
<dbReference type="InterPro" id="IPR015256">
    <property type="entry name" value="eIF2g_C"/>
</dbReference>
<dbReference type="Gene3D" id="3.40.50.300">
    <property type="entry name" value="P-loop containing nucleotide triphosphate hydrolases"/>
    <property type="match status" value="1"/>
</dbReference>
<feature type="binding site" evidence="10">
    <location>
        <position position="86"/>
    </location>
    <ligand>
        <name>Zn(2+)</name>
        <dbReference type="ChEBI" id="CHEBI:29105"/>
    </ligand>
</feature>
<dbReference type="Pfam" id="PF00009">
    <property type="entry name" value="GTP_EFTU"/>
    <property type="match status" value="1"/>
</dbReference>
<feature type="binding site" evidence="10">
    <location>
        <position position="29"/>
    </location>
    <ligand>
        <name>Mg(2+)</name>
        <dbReference type="ChEBI" id="CHEBI:18420"/>
        <label>1</label>
    </ligand>
</feature>
<dbReference type="GO" id="GO:0046872">
    <property type="term" value="F:metal ion binding"/>
    <property type="evidence" value="ECO:0007669"/>
    <property type="project" value="UniProtKB-KW"/>
</dbReference>
<dbReference type="GO" id="GO:0005525">
    <property type="term" value="F:GTP binding"/>
    <property type="evidence" value="ECO:0007669"/>
    <property type="project" value="UniProtKB-UniRule"/>
</dbReference>
<keyword evidence="3 10" id="KW-0479">Metal-binding</keyword>
<protein>
    <recommendedName>
        <fullName evidence="10">Translation initiation factor 2 subunit gamma</fullName>
        <ecNumber evidence="10">3.6.5.3</ecNumber>
    </recommendedName>
    <alternativeName>
        <fullName evidence="10">aIF2-gamma</fullName>
    </alternativeName>
    <alternativeName>
        <fullName evidence="10">eIF-2-gamma</fullName>
    </alternativeName>
</protein>
<dbReference type="GeneID" id="16573154"/>
<feature type="binding site" evidence="10">
    <location>
        <begin position="159"/>
        <end position="162"/>
    </location>
    <ligand>
        <name>GTP</name>
        <dbReference type="ChEBI" id="CHEBI:37565"/>
    </ligand>
</feature>
<comment type="catalytic activity">
    <reaction evidence="9 10">
        <text>GTP + H2O = GDP + phosphate + H(+)</text>
        <dbReference type="Rhea" id="RHEA:19669"/>
        <dbReference type="ChEBI" id="CHEBI:15377"/>
        <dbReference type="ChEBI" id="CHEBI:15378"/>
        <dbReference type="ChEBI" id="CHEBI:37565"/>
        <dbReference type="ChEBI" id="CHEBI:43474"/>
        <dbReference type="ChEBI" id="CHEBI:58189"/>
        <dbReference type="EC" id="3.6.5.3"/>
    </reaction>
</comment>
<gene>
    <name evidence="10" type="primary">eif2g</name>
    <name evidence="12" type="ORF">TCARB_1576</name>
</gene>
<feature type="binding site" evidence="10">
    <location>
        <position position="50"/>
    </location>
    <ligand>
        <name>Mg(2+)</name>
        <dbReference type="ChEBI" id="CHEBI:18420"/>
        <label>2</label>
    </ligand>
</feature>
<dbReference type="InterPro" id="IPR009000">
    <property type="entry name" value="Transl_B-barrel_sf"/>
</dbReference>
<dbReference type="InterPro" id="IPR027417">
    <property type="entry name" value="P-loop_NTPase"/>
</dbReference>
<dbReference type="CDD" id="cd15490">
    <property type="entry name" value="eIF2_gamma_III"/>
    <property type="match status" value="1"/>
</dbReference>
<feature type="binding site" evidence="10">
    <location>
        <position position="52"/>
    </location>
    <ligand>
        <name>Mg(2+)</name>
        <dbReference type="ChEBI" id="CHEBI:18420"/>
        <label>1</label>
    </ligand>
</feature>
<dbReference type="InterPro" id="IPR050543">
    <property type="entry name" value="eIF2G"/>
</dbReference>
<comment type="subunit">
    <text evidence="10">Heterotrimer composed of an alpha, a beta and a gamma chain.</text>
</comment>
<dbReference type="Pfam" id="PF09173">
    <property type="entry name" value="eIF2_C"/>
    <property type="match status" value="1"/>
</dbReference>
<keyword evidence="2 10" id="KW-0396">Initiation factor</keyword>
<organism evidence="12 13">
    <name type="scientific">Thermofilum adornatum 1505</name>
    <dbReference type="NCBI Taxonomy" id="697581"/>
    <lineage>
        <taxon>Archaea</taxon>
        <taxon>Thermoproteota</taxon>
        <taxon>Thermoprotei</taxon>
        <taxon>Thermofilales</taxon>
        <taxon>Thermofilaceae</taxon>
        <taxon>Thermofilum</taxon>
    </lineage>
</organism>
<evidence type="ECO:0000256" key="3">
    <source>
        <dbReference type="ARBA" id="ARBA00022723"/>
    </source>
</evidence>
<evidence type="ECO:0000256" key="6">
    <source>
        <dbReference type="ARBA" id="ARBA00022842"/>
    </source>
</evidence>
<proteinExistence type="inferred from homology"/>
<comment type="cofactor">
    <cofactor evidence="10">
        <name>Mg(2+)</name>
        <dbReference type="ChEBI" id="CHEBI:18420"/>
    </cofactor>
</comment>
<dbReference type="FunFam" id="3.40.50.300:FF:000065">
    <property type="entry name" value="Eukaryotic translation initiation factor 2 subunit gamma"/>
    <property type="match status" value="1"/>
</dbReference>
<evidence type="ECO:0000256" key="10">
    <source>
        <dbReference type="HAMAP-Rule" id="MF_00119"/>
    </source>
</evidence>
<feature type="binding site" evidence="10">
    <location>
        <begin position="25"/>
        <end position="30"/>
    </location>
    <ligand>
        <name>GTP</name>
        <dbReference type="ChEBI" id="CHEBI:37565"/>
    </ligand>
</feature>
<dbReference type="InterPro" id="IPR044127">
    <property type="entry name" value="eIF2g_dom_2"/>
</dbReference>
<dbReference type="SUPFAM" id="SSF50465">
    <property type="entry name" value="EF-Tu/eEF-1alpha/eIF2-gamma C-terminal domain"/>
    <property type="match status" value="1"/>
</dbReference>